<proteinExistence type="predicted"/>
<dbReference type="InterPro" id="IPR027396">
    <property type="entry name" value="DsrEFH-like"/>
</dbReference>
<sequence>MKKITLIAYDGELTCFAHVMLYALDFHGKGYDVKVVIEGAATRLIPELARPGTPFASLYKEMIDKRLLACVCESCSVKMGAFNSAQEQGLPIDGEMKGHPSLERFVSDGYEIITF</sequence>
<keyword evidence="2" id="KW-1185">Reference proteome</keyword>
<dbReference type="InterPro" id="IPR003787">
    <property type="entry name" value="Sulphur_relay_DsrE/F-like"/>
</dbReference>
<organism evidence="1 2">
    <name type="scientific">Desulfoprunum benzoelyticum</name>
    <dbReference type="NCBI Taxonomy" id="1506996"/>
    <lineage>
        <taxon>Bacteria</taxon>
        <taxon>Pseudomonadati</taxon>
        <taxon>Thermodesulfobacteriota</taxon>
        <taxon>Desulfobulbia</taxon>
        <taxon>Desulfobulbales</taxon>
        <taxon>Desulfobulbaceae</taxon>
        <taxon>Desulfoprunum</taxon>
    </lineage>
</organism>
<gene>
    <name evidence="1" type="ORF">HNQ81_001112</name>
</gene>
<evidence type="ECO:0008006" key="3">
    <source>
        <dbReference type="Google" id="ProtNLM"/>
    </source>
</evidence>
<evidence type="ECO:0000313" key="2">
    <source>
        <dbReference type="Proteomes" id="UP000539642"/>
    </source>
</evidence>
<protein>
    <recommendedName>
        <fullName evidence="3">Cytoplasmic protein</fullName>
    </recommendedName>
</protein>
<dbReference type="Proteomes" id="UP000539642">
    <property type="component" value="Unassembled WGS sequence"/>
</dbReference>
<evidence type="ECO:0000313" key="1">
    <source>
        <dbReference type="EMBL" id="MBB5347396.1"/>
    </source>
</evidence>
<name>A0A840URE4_9BACT</name>
<dbReference type="Pfam" id="PF02635">
    <property type="entry name" value="DsrE"/>
    <property type="match status" value="1"/>
</dbReference>
<reference evidence="1 2" key="1">
    <citation type="submission" date="2020-08" db="EMBL/GenBank/DDBJ databases">
        <title>Genomic Encyclopedia of Type Strains, Phase IV (KMG-IV): sequencing the most valuable type-strain genomes for metagenomic binning, comparative biology and taxonomic classification.</title>
        <authorList>
            <person name="Goeker M."/>
        </authorList>
    </citation>
    <scope>NUCLEOTIDE SEQUENCE [LARGE SCALE GENOMIC DNA]</scope>
    <source>
        <strain evidence="1 2">DSM 28570</strain>
    </source>
</reference>
<dbReference type="SUPFAM" id="SSF75169">
    <property type="entry name" value="DsrEFH-like"/>
    <property type="match status" value="1"/>
</dbReference>
<comment type="caution">
    <text evidence="1">The sequence shown here is derived from an EMBL/GenBank/DDBJ whole genome shotgun (WGS) entry which is preliminary data.</text>
</comment>
<dbReference type="RefSeq" id="WP_183349139.1">
    <property type="nucleotide sequence ID" value="NZ_JACHEO010000004.1"/>
</dbReference>
<dbReference type="EMBL" id="JACHEO010000004">
    <property type="protein sequence ID" value="MBB5347396.1"/>
    <property type="molecule type" value="Genomic_DNA"/>
</dbReference>
<dbReference type="AlphaFoldDB" id="A0A840URE4"/>
<accession>A0A840URE4</accession>